<evidence type="ECO:0000313" key="1">
    <source>
        <dbReference type="EnsemblPlants" id="OB02G30210.1"/>
    </source>
</evidence>
<dbReference type="PANTHER" id="PTHR46287:SF5">
    <property type="entry name" value="OS02G0596700 PROTEIN"/>
    <property type="match status" value="1"/>
</dbReference>
<dbReference type="InterPro" id="IPR035898">
    <property type="entry name" value="TAZ_dom_sf"/>
</dbReference>
<dbReference type="SUPFAM" id="SSF57933">
    <property type="entry name" value="TAZ domain"/>
    <property type="match status" value="1"/>
</dbReference>
<reference evidence="1" key="1">
    <citation type="submission" date="2013-04" db="UniProtKB">
        <authorList>
            <consortium name="EnsemblPlants"/>
        </authorList>
    </citation>
    <scope>IDENTIFICATION</scope>
</reference>
<dbReference type="OMA" id="TCTHRRG"/>
<dbReference type="Gene3D" id="1.20.1020.10">
    <property type="entry name" value="TAZ domain"/>
    <property type="match status" value="1"/>
</dbReference>
<dbReference type="PANTHER" id="PTHR46287">
    <property type="entry name" value="BTB/POZ AND TAZ DOMAIN-CONTAINING PROTEIN 3-RELATED"/>
    <property type="match status" value="1"/>
</dbReference>
<dbReference type="eggNOG" id="KOG1778">
    <property type="taxonomic scope" value="Eukaryota"/>
</dbReference>
<proteinExistence type="predicted"/>
<name>J3LEF4_ORYBR</name>
<dbReference type="Gramene" id="OB02G30210.1">
    <property type="protein sequence ID" value="OB02G30210.1"/>
    <property type="gene ID" value="OB02G30210"/>
</dbReference>
<dbReference type="HOGENOM" id="CLU_2067447_0_0_1"/>
<sequence length="119" mass="13287">PPGNDGGTGACTYTCTHRRGLLQLTRHVAGGCPHCRRFFQLLRLHSSVCARPDGDSCGVPLCSNFKATMEEDKVDKTWKLLVKVTRAWASRQRPAPLIVQKSWARYSSSNRSRAAARFR</sequence>
<dbReference type="EnsemblPlants" id="OB02G30210.1">
    <property type="protein sequence ID" value="OB02G30210.1"/>
    <property type="gene ID" value="OB02G30210"/>
</dbReference>
<protein>
    <submittedName>
        <fullName evidence="1">Uncharacterized protein</fullName>
    </submittedName>
</protein>
<organism evidence="1">
    <name type="scientific">Oryza brachyantha</name>
    <name type="common">malo sina</name>
    <dbReference type="NCBI Taxonomy" id="4533"/>
    <lineage>
        <taxon>Eukaryota</taxon>
        <taxon>Viridiplantae</taxon>
        <taxon>Streptophyta</taxon>
        <taxon>Embryophyta</taxon>
        <taxon>Tracheophyta</taxon>
        <taxon>Spermatophyta</taxon>
        <taxon>Magnoliopsida</taxon>
        <taxon>Liliopsida</taxon>
        <taxon>Poales</taxon>
        <taxon>Poaceae</taxon>
        <taxon>BOP clade</taxon>
        <taxon>Oryzoideae</taxon>
        <taxon>Oryzeae</taxon>
        <taxon>Oryzinae</taxon>
        <taxon>Oryza</taxon>
    </lineage>
</organism>
<dbReference type="STRING" id="4533.J3LEF4"/>
<dbReference type="InterPro" id="IPR044513">
    <property type="entry name" value="BT1/2/3/4/5"/>
</dbReference>
<dbReference type="GO" id="GO:0005634">
    <property type="term" value="C:nucleus"/>
    <property type="evidence" value="ECO:0007669"/>
    <property type="project" value="TreeGrafter"/>
</dbReference>
<keyword evidence="2" id="KW-1185">Reference proteome</keyword>
<evidence type="ECO:0000313" key="2">
    <source>
        <dbReference type="Proteomes" id="UP000006038"/>
    </source>
</evidence>
<dbReference type="Proteomes" id="UP000006038">
    <property type="component" value="Unassembled WGS sequence"/>
</dbReference>
<dbReference type="AlphaFoldDB" id="J3LEF4"/>
<accession>J3LEF4</accession>